<evidence type="ECO:0000313" key="16">
    <source>
        <dbReference type="Proteomes" id="UP000001962"/>
    </source>
</evidence>
<evidence type="ECO:0000313" key="15">
    <source>
        <dbReference type="EMBL" id="ABI57039.1"/>
    </source>
</evidence>
<evidence type="ECO:0000256" key="8">
    <source>
        <dbReference type="ARBA" id="ARBA00034617"/>
    </source>
</evidence>
<dbReference type="InterPro" id="IPR013986">
    <property type="entry name" value="DExx_box_DNA_helicase_dom_sf"/>
</dbReference>
<dbReference type="GO" id="GO:0000725">
    <property type="term" value="P:recombinational repair"/>
    <property type="evidence" value="ECO:0007669"/>
    <property type="project" value="TreeGrafter"/>
</dbReference>
<evidence type="ECO:0000256" key="7">
    <source>
        <dbReference type="ARBA" id="ARBA00023235"/>
    </source>
</evidence>
<dbReference type="PROSITE" id="PS51198">
    <property type="entry name" value="UVRD_HELICASE_ATP_BIND"/>
    <property type="match status" value="1"/>
</dbReference>
<dbReference type="eggNOG" id="COG0210">
    <property type="taxonomic scope" value="Bacteria"/>
</dbReference>
<keyword evidence="5 12" id="KW-0067">ATP-binding</keyword>
<keyword evidence="2 12" id="KW-0547">Nucleotide-binding</keyword>
<dbReference type="Pfam" id="PF13361">
    <property type="entry name" value="UvrD_C"/>
    <property type="match status" value="2"/>
</dbReference>
<dbReference type="PANTHER" id="PTHR11070:SF2">
    <property type="entry name" value="ATP-DEPENDENT DNA HELICASE SRS2"/>
    <property type="match status" value="1"/>
</dbReference>
<evidence type="ECO:0000256" key="5">
    <source>
        <dbReference type="ARBA" id="ARBA00022840"/>
    </source>
</evidence>
<reference evidence="16" key="1">
    <citation type="submission" date="2006-08" db="EMBL/GenBank/DDBJ databases">
        <title>Complete sequence of Alkalilimnicola ehrilichei MLHE-1.</title>
        <authorList>
            <person name="Copeland A."/>
            <person name="Lucas S."/>
            <person name="Lapidus A."/>
            <person name="Barry K."/>
            <person name="Detter J.C."/>
            <person name="Glavina del Rio T."/>
            <person name="Hammon N."/>
            <person name="Israni S."/>
            <person name="Dalin E."/>
            <person name="Tice H."/>
            <person name="Pitluck S."/>
            <person name="Sims D."/>
            <person name="Brettin T."/>
            <person name="Bruce D."/>
            <person name="Han C."/>
            <person name="Tapia R."/>
            <person name="Gilna P."/>
            <person name="Schmutz J."/>
            <person name="Larimer F."/>
            <person name="Land M."/>
            <person name="Hauser L."/>
            <person name="Kyrpides N."/>
            <person name="Mikhailova N."/>
            <person name="Oremland R.S."/>
            <person name="Hoeft S.E."/>
            <person name="Switzer-Blum J."/>
            <person name="Kulp T."/>
            <person name="King G."/>
            <person name="Tabita R."/>
            <person name="Witte B."/>
            <person name="Santini J.M."/>
            <person name="Basu P."/>
            <person name="Hollibaugh J.T."/>
            <person name="Xie G."/>
            <person name="Stolz J.F."/>
            <person name="Richardson P."/>
        </authorList>
    </citation>
    <scope>NUCLEOTIDE SEQUENCE [LARGE SCALE GENOMIC DNA]</scope>
    <source>
        <strain evidence="16">ATCC BAA-1101 / DSM 17681 / MLHE-1</strain>
    </source>
</reference>
<evidence type="ECO:0000256" key="6">
    <source>
        <dbReference type="ARBA" id="ARBA00023125"/>
    </source>
</evidence>
<evidence type="ECO:0000259" key="13">
    <source>
        <dbReference type="PROSITE" id="PS51198"/>
    </source>
</evidence>
<dbReference type="Gene3D" id="1.10.10.160">
    <property type="match status" value="1"/>
</dbReference>
<dbReference type="InterPro" id="IPR014017">
    <property type="entry name" value="DNA_helicase_UvrD-like_C"/>
</dbReference>
<accession>Q0A7Z8</accession>
<evidence type="ECO:0000256" key="11">
    <source>
        <dbReference type="ARBA" id="ARBA00048988"/>
    </source>
</evidence>
<keyword evidence="7" id="KW-0413">Isomerase</keyword>
<comment type="catalytic activity">
    <reaction evidence="11">
        <text>ATP + H2O = ADP + phosphate + H(+)</text>
        <dbReference type="Rhea" id="RHEA:13065"/>
        <dbReference type="ChEBI" id="CHEBI:15377"/>
        <dbReference type="ChEBI" id="CHEBI:15378"/>
        <dbReference type="ChEBI" id="CHEBI:30616"/>
        <dbReference type="ChEBI" id="CHEBI:43474"/>
        <dbReference type="ChEBI" id="CHEBI:456216"/>
        <dbReference type="EC" id="5.6.2.4"/>
    </reaction>
</comment>
<dbReference type="InterPro" id="IPR027417">
    <property type="entry name" value="P-loop_NTPase"/>
</dbReference>
<name>Q0A7Z8_ALKEH</name>
<feature type="domain" description="UvrD-like helicase C-terminal" evidence="14">
    <location>
        <begin position="288"/>
        <end position="568"/>
    </location>
</feature>
<keyword evidence="6" id="KW-0238">DNA-binding</keyword>
<dbReference type="EMBL" id="CP000453">
    <property type="protein sequence ID" value="ABI57039.1"/>
    <property type="molecule type" value="Genomic_DNA"/>
</dbReference>
<evidence type="ECO:0000256" key="12">
    <source>
        <dbReference type="PROSITE-ProRule" id="PRU00560"/>
    </source>
</evidence>
<dbReference type="Gene3D" id="3.40.50.300">
    <property type="entry name" value="P-loop containing nucleotide triphosphate hydrolases"/>
    <property type="match status" value="2"/>
</dbReference>
<dbReference type="EC" id="5.6.2.4" evidence="9"/>
<comment type="similarity">
    <text evidence="1">Belongs to the helicase family. UvrD subfamily.</text>
</comment>
<dbReference type="InterPro" id="IPR014016">
    <property type="entry name" value="UvrD-like_ATP-bd"/>
</dbReference>
<comment type="catalytic activity">
    <reaction evidence="8">
        <text>Couples ATP hydrolysis with the unwinding of duplex DNA by translocating in the 3'-5' direction.</text>
        <dbReference type="EC" id="5.6.2.4"/>
    </reaction>
</comment>
<dbReference type="HOGENOM" id="CLU_004585_8_2_6"/>
<dbReference type="PANTHER" id="PTHR11070">
    <property type="entry name" value="UVRD / RECB / PCRA DNA HELICASE FAMILY MEMBER"/>
    <property type="match status" value="1"/>
</dbReference>
<evidence type="ECO:0000256" key="4">
    <source>
        <dbReference type="ARBA" id="ARBA00022806"/>
    </source>
</evidence>
<keyword evidence="16" id="KW-1185">Reference proteome</keyword>
<evidence type="ECO:0000256" key="3">
    <source>
        <dbReference type="ARBA" id="ARBA00022801"/>
    </source>
</evidence>
<dbReference type="RefSeq" id="WP_011629433.1">
    <property type="nucleotide sequence ID" value="NC_008340.1"/>
</dbReference>
<gene>
    <name evidence="15" type="ordered locus">Mlg_1693</name>
</gene>
<dbReference type="CDD" id="cd17932">
    <property type="entry name" value="DEXQc_UvrD"/>
    <property type="match status" value="1"/>
</dbReference>
<dbReference type="PROSITE" id="PS51217">
    <property type="entry name" value="UVRD_HELICASE_CTER"/>
    <property type="match status" value="1"/>
</dbReference>
<protein>
    <recommendedName>
        <fullName evidence="9">DNA 3'-5' helicase</fullName>
        <ecNumber evidence="9">5.6.2.4</ecNumber>
    </recommendedName>
    <alternativeName>
        <fullName evidence="10">DNA 3'-5' helicase II</fullName>
    </alternativeName>
</protein>
<feature type="domain" description="UvrD-like helicase ATP-binding" evidence="13">
    <location>
        <begin position="1"/>
        <end position="287"/>
    </location>
</feature>
<dbReference type="GO" id="GO:0016887">
    <property type="term" value="F:ATP hydrolysis activity"/>
    <property type="evidence" value="ECO:0007669"/>
    <property type="project" value="RHEA"/>
</dbReference>
<evidence type="ECO:0000256" key="2">
    <source>
        <dbReference type="ARBA" id="ARBA00022741"/>
    </source>
</evidence>
<dbReference type="InterPro" id="IPR000212">
    <property type="entry name" value="DNA_helicase_UvrD/REP"/>
</dbReference>
<evidence type="ECO:0000256" key="1">
    <source>
        <dbReference type="ARBA" id="ARBA00009922"/>
    </source>
</evidence>
<dbReference type="AlphaFoldDB" id="Q0A7Z8"/>
<sequence length="683" mass="75203">MLDQDQARVVAHEDGPAAVLAGAGSGKTRCTTERAARRLTERGLPGSAMVLLTFTNKAAGEMRERLAARLPKGVDLPWIGTFHSFGSRLLREHGQRIGVPGNATLMDAEDSRRMLDALLAGPFPDRTRRQRAMEAQDALAAAGLDPTEPDHLAPMRDALEAMGFGPGATARLVQRLRRYDAEKRRAAIMDFADLILLPSRLLRQAPDLRARLREQLRDITVDEAQDTDGAQFHLLSLLIPENRTVVLVGDDDQAIYEWRHARPANLRRFIEEQQARVYRLERNYRSTPPIVDGAVSLVRHNRQRLEKRPWAVRGPEQAAPVTLVRHTRAEEMAEAVVQDIRSRLRAGLSADEVAVLYRKNRLARPLEGALLRHGIPYRVKAGMDLLGHADVRMMLAAGRLAANRRDVRALSRLADLIPGLGARGVSRLISSAGDPLTAAGQLPPQAAQAVERLRQALDNLFRLGPQALSQWCLQTPVFAEWLNHRARAALKRDGSRAAPEALDRALKPARARLGAVQRAINRRLAALDRESAPAQRWTNALEIAASASDDSSGEDACVTLCSVHGAKGLEWPEVHVFGFTEGLMPLARDGRVDNLEEERRLAYVAITRGQDRVVLHHADRIDRGDGQGVGAAALSPFLEELQTGPEVAVIDNRAAVREASEVLGGEPPTSPEDWLAAMRRQVR</sequence>
<evidence type="ECO:0000259" key="14">
    <source>
        <dbReference type="PROSITE" id="PS51217"/>
    </source>
</evidence>
<dbReference type="SUPFAM" id="SSF52540">
    <property type="entry name" value="P-loop containing nucleoside triphosphate hydrolases"/>
    <property type="match status" value="1"/>
</dbReference>
<keyword evidence="4 12" id="KW-0347">Helicase</keyword>
<dbReference type="GO" id="GO:0043138">
    <property type="term" value="F:3'-5' DNA helicase activity"/>
    <property type="evidence" value="ECO:0007669"/>
    <property type="project" value="UniProtKB-EC"/>
</dbReference>
<keyword evidence="3 12" id="KW-0378">Hydrolase</keyword>
<organism evidence="15 16">
    <name type="scientific">Alkalilimnicola ehrlichii (strain ATCC BAA-1101 / DSM 17681 / MLHE-1)</name>
    <dbReference type="NCBI Taxonomy" id="187272"/>
    <lineage>
        <taxon>Bacteria</taxon>
        <taxon>Pseudomonadati</taxon>
        <taxon>Pseudomonadota</taxon>
        <taxon>Gammaproteobacteria</taxon>
        <taxon>Chromatiales</taxon>
        <taxon>Ectothiorhodospiraceae</taxon>
        <taxon>Alkalilimnicola</taxon>
    </lineage>
</organism>
<dbReference type="GO" id="GO:0005524">
    <property type="term" value="F:ATP binding"/>
    <property type="evidence" value="ECO:0007669"/>
    <property type="project" value="UniProtKB-UniRule"/>
</dbReference>
<evidence type="ECO:0000256" key="9">
    <source>
        <dbReference type="ARBA" id="ARBA00034808"/>
    </source>
</evidence>
<dbReference type="Pfam" id="PF00580">
    <property type="entry name" value="UvrD-helicase"/>
    <property type="match status" value="1"/>
</dbReference>
<dbReference type="Gene3D" id="1.10.486.10">
    <property type="entry name" value="PCRA, domain 4"/>
    <property type="match status" value="1"/>
</dbReference>
<dbReference type="KEGG" id="aeh:Mlg_1693"/>
<evidence type="ECO:0000256" key="10">
    <source>
        <dbReference type="ARBA" id="ARBA00034923"/>
    </source>
</evidence>
<proteinExistence type="inferred from homology"/>
<dbReference type="Proteomes" id="UP000001962">
    <property type="component" value="Chromosome"/>
</dbReference>
<feature type="binding site" evidence="12">
    <location>
        <begin position="21"/>
        <end position="28"/>
    </location>
    <ligand>
        <name>ATP</name>
        <dbReference type="ChEBI" id="CHEBI:30616"/>
    </ligand>
</feature>
<dbReference type="GO" id="GO:0003677">
    <property type="term" value="F:DNA binding"/>
    <property type="evidence" value="ECO:0007669"/>
    <property type="project" value="UniProtKB-KW"/>
</dbReference>